<dbReference type="STRING" id="497965.Cyan7822_0594"/>
<dbReference type="KEGG" id="cyj:Cyan7822_0594"/>
<dbReference type="PRINTS" id="PR00463">
    <property type="entry name" value="EP450I"/>
</dbReference>
<dbReference type="RefSeq" id="WP_013320740.1">
    <property type="nucleotide sequence ID" value="NC_014501.1"/>
</dbReference>
<evidence type="ECO:0000256" key="2">
    <source>
        <dbReference type="ARBA" id="ARBA00010617"/>
    </source>
</evidence>
<dbReference type="Gene3D" id="1.10.630.10">
    <property type="entry name" value="Cytochrome P450"/>
    <property type="match status" value="1"/>
</dbReference>
<name>E0U9D8_GLOV7</name>
<feature type="binding site" description="axial binding residue" evidence="3">
    <location>
        <position position="391"/>
    </location>
    <ligand>
        <name>heme</name>
        <dbReference type="ChEBI" id="CHEBI:30413"/>
    </ligand>
    <ligandPart>
        <name>Fe</name>
        <dbReference type="ChEBI" id="CHEBI:18248"/>
    </ligandPart>
</feature>
<gene>
    <name evidence="5" type="ordered locus">Cyan7822_0594</name>
</gene>
<dbReference type="InterPro" id="IPR050121">
    <property type="entry name" value="Cytochrome_P450_monoxygenase"/>
</dbReference>
<evidence type="ECO:0000313" key="6">
    <source>
        <dbReference type="Proteomes" id="UP000008206"/>
    </source>
</evidence>
<protein>
    <submittedName>
        <fullName evidence="5">Cytochrome P450</fullName>
    </submittedName>
</protein>
<keyword evidence="3 4" id="KW-0408">Iron</keyword>
<keyword evidence="4" id="KW-0560">Oxidoreductase</keyword>
<dbReference type="PRINTS" id="PR00385">
    <property type="entry name" value="P450"/>
</dbReference>
<evidence type="ECO:0000256" key="3">
    <source>
        <dbReference type="PIRSR" id="PIRSR602401-1"/>
    </source>
</evidence>
<evidence type="ECO:0000256" key="1">
    <source>
        <dbReference type="ARBA" id="ARBA00001971"/>
    </source>
</evidence>
<dbReference type="OrthoDB" id="446280at2"/>
<evidence type="ECO:0000313" key="5">
    <source>
        <dbReference type="EMBL" id="ADN12630.1"/>
    </source>
</evidence>
<keyword evidence="3 4" id="KW-0479">Metal-binding</keyword>
<comment type="cofactor">
    <cofactor evidence="1 3">
        <name>heme</name>
        <dbReference type="ChEBI" id="CHEBI:30413"/>
    </cofactor>
</comment>
<dbReference type="AlphaFoldDB" id="E0U9D8"/>
<dbReference type="Pfam" id="PF00067">
    <property type="entry name" value="p450"/>
    <property type="match status" value="1"/>
</dbReference>
<dbReference type="EMBL" id="CP002198">
    <property type="protein sequence ID" value="ADN12630.1"/>
    <property type="molecule type" value="Genomic_DNA"/>
</dbReference>
<keyword evidence="4" id="KW-0503">Monooxygenase</keyword>
<keyword evidence="6" id="KW-1185">Reference proteome</keyword>
<keyword evidence="3 4" id="KW-0349">Heme</keyword>
<dbReference type="GO" id="GO:0004497">
    <property type="term" value="F:monooxygenase activity"/>
    <property type="evidence" value="ECO:0007669"/>
    <property type="project" value="UniProtKB-KW"/>
</dbReference>
<dbReference type="CDD" id="cd11053">
    <property type="entry name" value="CYP110-like"/>
    <property type="match status" value="1"/>
</dbReference>
<dbReference type="InterPro" id="IPR002401">
    <property type="entry name" value="Cyt_P450_E_grp-I"/>
</dbReference>
<accession>E0U9D8</accession>
<dbReference type="PANTHER" id="PTHR24305">
    <property type="entry name" value="CYTOCHROME P450"/>
    <property type="match status" value="1"/>
</dbReference>
<dbReference type="InterPro" id="IPR017972">
    <property type="entry name" value="Cyt_P450_CS"/>
</dbReference>
<dbReference type="PROSITE" id="PS00086">
    <property type="entry name" value="CYTOCHROME_P450"/>
    <property type="match status" value="1"/>
</dbReference>
<reference evidence="6" key="1">
    <citation type="journal article" date="2011" name="MBio">
        <title>Novel metabolic attributes of the genus Cyanothece, comprising a group of unicellular nitrogen-fixing Cyanobacteria.</title>
        <authorList>
            <person name="Bandyopadhyay A."/>
            <person name="Elvitigala T."/>
            <person name="Welsh E."/>
            <person name="Stockel J."/>
            <person name="Liberton M."/>
            <person name="Min H."/>
            <person name="Sherman L.A."/>
            <person name="Pakrasi H.B."/>
        </authorList>
    </citation>
    <scope>NUCLEOTIDE SEQUENCE [LARGE SCALE GENOMIC DNA]</scope>
    <source>
        <strain evidence="6">PCC 7822</strain>
    </source>
</reference>
<dbReference type="HOGENOM" id="CLU_001570_5_1_3"/>
<dbReference type="InterPro" id="IPR036396">
    <property type="entry name" value="Cyt_P450_sf"/>
</dbReference>
<dbReference type="SUPFAM" id="SSF48264">
    <property type="entry name" value="Cytochrome P450"/>
    <property type="match status" value="1"/>
</dbReference>
<dbReference type="PANTHER" id="PTHR24305:SF166">
    <property type="entry name" value="CYTOCHROME P450 12A4, MITOCHONDRIAL-RELATED"/>
    <property type="match status" value="1"/>
</dbReference>
<dbReference type="GO" id="GO:0016705">
    <property type="term" value="F:oxidoreductase activity, acting on paired donors, with incorporation or reduction of molecular oxygen"/>
    <property type="evidence" value="ECO:0007669"/>
    <property type="project" value="InterPro"/>
</dbReference>
<dbReference type="InterPro" id="IPR001128">
    <property type="entry name" value="Cyt_P450"/>
</dbReference>
<dbReference type="GO" id="GO:0005506">
    <property type="term" value="F:iron ion binding"/>
    <property type="evidence" value="ECO:0007669"/>
    <property type="project" value="InterPro"/>
</dbReference>
<comment type="similarity">
    <text evidence="2 4">Belongs to the cytochrome P450 family.</text>
</comment>
<dbReference type="GO" id="GO:0020037">
    <property type="term" value="F:heme binding"/>
    <property type="evidence" value="ECO:0007669"/>
    <property type="project" value="InterPro"/>
</dbReference>
<sequence length="447" mass="51515">MTLPPRPTQPQMLRMLKLVFRPTDYMDENGKRFGDCFAVGRSETPFVYISNPKAIQQIMTAPAEQFDSGRGNGILKFFVGENSLILLDGVAHQRQRKLLTPPFHGERLQTYQQLICDIAAQVTEPLQVGKPFRVRTIMQEITLRVILKAVFGLQEGERYHKLRQLLTTVLDSISSPLSSSILFFRQLRKDWGPLSPWGRFLRLKAQVDQLICEEIRERQQQEKLDGEDILTLLLSARDENGEPMTLLELRDELMTMLIAGHETTASILTWALYWIHYLPEVGDKLRFELSSVEDKSNLAHICKLPYLNAVCSETLRIYPVAPLTFPRILKSDMELLGYKFAANTVLAPCIYLLHHREDLYPQPDQFKPERFLERQYSLYEYIPFGGGNRRCIGMALALLEMKLVLATLLQRFQLELLNSRPLKPVRRGLTIAPPNNFKMVLKSVNYH</sequence>
<dbReference type="Proteomes" id="UP000008206">
    <property type="component" value="Chromosome"/>
</dbReference>
<evidence type="ECO:0000256" key="4">
    <source>
        <dbReference type="RuleBase" id="RU000461"/>
    </source>
</evidence>
<dbReference type="eggNOG" id="COG2124">
    <property type="taxonomic scope" value="Bacteria"/>
</dbReference>
<organism evidence="5 6">
    <name type="scientific">Gloeothece verrucosa (strain PCC 7822)</name>
    <name type="common">Cyanothece sp. (strain PCC 7822)</name>
    <dbReference type="NCBI Taxonomy" id="497965"/>
    <lineage>
        <taxon>Bacteria</taxon>
        <taxon>Bacillati</taxon>
        <taxon>Cyanobacteriota</taxon>
        <taxon>Cyanophyceae</taxon>
        <taxon>Oscillatoriophycideae</taxon>
        <taxon>Chroococcales</taxon>
        <taxon>Aphanothecaceae</taxon>
        <taxon>Gloeothece</taxon>
        <taxon>Gloeothece verrucosa</taxon>
    </lineage>
</organism>
<proteinExistence type="inferred from homology"/>